<comment type="caution">
    <text evidence="1">The sequence shown here is derived from an EMBL/GenBank/DDBJ whole genome shotgun (WGS) entry which is preliminary data.</text>
</comment>
<gene>
    <name evidence="1" type="ORF">A3F84_01415</name>
</gene>
<organism evidence="1 2">
    <name type="scientific">Handelsmanbacteria sp. (strain RIFCSPLOWO2_12_FULL_64_10)</name>
    <dbReference type="NCBI Taxonomy" id="1817868"/>
    <lineage>
        <taxon>Bacteria</taxon>
        <taxon>Candidatus Handelsmaniibacteriota</taxon>
    </lineage>
</organism>
<evidence type="ECO:0008006" key="3">
    <source>
        <dbReference type="Google" id="ProtNLM"/>
    </source>
</evidence>
<evidence type="ECO:0000313" key="2">
    <source>
        <dbReference type="Proteomes" id="UP000178606"/>
    </source>
</evidence>
<dbReference type="AlphaFoldDB" id="A0A1F6D3T6"/>
<proteinExistence type="predicted"/>
<dbReference type="Gene3D" id="3.20.20.80">
    <property type="entry name" value="Glycosidases"/>
    <property type="match status" value="1"/>
</dbReference>
<name>A0A1F6D3T6_HANXR</name>
<dbReference type="Proteomes" id="UP000178606">
    <property type="component" value="Unassembled WGS sequence"/>
</dbReference>
<sequence length="413" mass="47109">MPLDPWMFVGKIDAFEKEGTDRVLKKLWEGGIRQIVLGDLILDGHPAFAPDPECYRDTQVQPPAMPAELAPRARIVADAVQAARDRGFGVYLHDWGQFRGRCLNDPEYVKYAVARSRDAFGHYPGLDGFIADGPEYGYEIEPGHRSDIFRCFCECCAVKAKANGYDFEAIRLAADRFQGRLNHLDREVVERLVEVPTGLFDSVDMLMWEPDLFDWLRFKTESILDLLGGMRVGIRGIDPRLRLACGPRTAAFAPLTAYNFRRLNEVTDFLCPKFYFWMHGIDGLKGTVYRWAKTFIDWHAWMSETLALKLVYKIFGFTLPGVERLDDLGKPLSGAFFTETVAEEISKAILRVGDVGRIRPWVGLHHGGVRMDASEMRPIMVAMEQGGLRSYIHWHYSDMQPVEWEIVKSFCAR</sequence>
<reference evidence="1 2" key="1">
    <citation type="journal article" date="2016" name="Nat. Commun.">
        <title>Thousands of microbial genomes shed light on interconnected biogeochemical processes in an aquifer system.</title>
        <authorList>
            <person name="Anantharaman K."/>
            <person name="Brown C.T."/>
            <person name="Hug L.A."/>
            <person name="Sharon I."/>
            <person name="Castelle C.J."/>
            <person name="Probst A.J."/>
            <person name="Thomas B.C."/>
            <person name="Singh A."/>
            <person name="Wilkins M.J."/>
            <person name="Karaoz U."/>
            <person name="Brodie E.L."/>
            <person name="Williams K.H."/>
            <person name="Hubbard S.S."/>
            <person name="Banfield J.F."/>
        </authorList>
    </citation>
    <scope>NUCLEOTIDE SEQUENCE [LARGE SCALE GENOMIC DNA]</scope>
    <source>
        <strain evidence="2">RIFCSPLOWO2_12_FULL_64_10</strain>
    </source>
</reference>
<accession>A0A1F6D3T6</accession>
<dbReference type="EMBL" id="MFKF01000048">
    <property type="protein sequence ID" value="OGG56098.1"/>
    <property type="molecule type" value="Genomic_DNA"/>
</dbReference>
<protein>
    <recommendedName>
        <fullName evidence="3">Glycosyl hydrolase-like 10 domain-containing protein</fullName>
    </recommendedName>
</protein>
<evidence type="ECO:0000313" key="1">
    <source>
        <dbReference type="EMBL" id="OGG56098.1"/>
    </source>
</evidence>